<dbReference type="InterPro" id="IPR024858">
    <property type="entry name" value="GOLGA"/>
</dbReference>
<feature type="region of interest" description="Disordered" evidence="3">
    <location>
        <begin position="1"/>
        <end position="89"/>
    </location>
</feature>
<keyword evidence="1 2" id="KW-0175">Coiled coil</keyword>
<accession>A0A0B2VA50</accession>
<feature type="coiled-coil region" evidence="2">
    <location>
        <begin position="797"/>
        <end position="824"/>
    </location>
</feature>
<feature type="compositionally biased region" description="Low complexity" evidence="3">
    <location>
        <begin position="909"/>
        <end position="921"/>
    </location>
</feature>
<evidence type="ECO:0000256" key="2">
    <source>
        <dbReference type="SAM" id="Coils"/>
    </source>
</evidence>
<dbReference type="GO" id="GO:0005801">
    <property type="term" value="C:cis-Golgi network"/>
    <property type="evidence" value="ECO:0007669"/>
    <property type="project" value="TreeGrafter"/>
</dbReference>
<comment type="caution">
    <text evidence="5">The sequence shown here is derived from an EMBL/GenBank/DDBJ whole genome shotgun (WGS) entry which is preliminary data.</text>
</comment>
<sequence>MEMDGKAEKLAQARKKLREFQSKHHKARDDNSSPSPSVSSTAETNGRRSANSFRKDSGMGFTHDEKKSPFEQVRSLSQSSRSSTTTPANVMVNIGDDEEGEHFNFKTPSTQQTNDLDHHQESELNSNYMVHQNGTARPLNNAKEDRDEMAKALNEAVMEKNRLASQLAELHGHYSDIYAAYSKLCGSVQGGGADTAAHIQLSHLQTAMSVVVKEKTSLQLQLREATEANEQSVQRIQSIEAELNKRTIRLAKAEAELSSMKREIESLSALVQREAEELESSRREAANWQARERLKLCMKESEIAQAELQEARKQLHLKEIYLRQLGAYNAGPAFSEDDIQNLQGENERLKGQVLKLEMEKEQLRKEAQAAKEHYEAYGTQLNQNVVQISAKLEEVSSERLSLQSRVQSLEDELEVIRAEERKREERRGSDEKECLFETVRLRKELGDMAEKMAQMQNTTAEMNSSLAEKNSEISRLNEAIRTMELELSTKMSLLAKAEEDLARVHRESEQRMQFNEDVRSLSEELQNEKATVSRAVAQNRELKEQLVELQDKLVTLSQESMERESGRLTALHTVEQLQMELERLRWRQMENGVEAHEGSQKSQTPEGGQGNEEHNDEMSIESEIDARDTAVARAEEARIRAEGELTRVSMQLNQMRSEHRRVTQENGELRRIMEQNAEDENQNSIHVELGQAVERINALSGENERLRERIYELEESNQRERSREVIGVEAKSEGMAVVEQPQVTNLPGSRMEAVSDMDRNDKSATVGVVDGIHSSVHTHMPAIAEKPLAWTELEARFARAMRQNADLIEQNERLEHVILQLQSENDTIGELQETLVKVLTKKGILHSYDQERMRRKKKDIAGAIARRANKLRSFSHSTVDEFSGDEETVVDGTHQVLPETTIDAISNTSSPASSAIEASSPDVETGDHLNTKAQSVSDIWDDADEDLGVQRILNLITELQDAEQGRLLPPCDPKMHCRECRGKLITL</sequence>
<evidence type="ECO:0000313" key="6">
    <source>
        <dbReference type="Proteomes" id="UP000031036"/>
    </source>
</evidence>
<protein>
    <submittedName>
        <fullName evidence="5">Golgin subfamily A member 2</fullName>
    </submittedName>
</protein>
<gene>
    <name evidence="5" type="primary">Golga2</name>
    <name evidence="5" type="ORF">Tcan_06493</name>
</gene>
<feature type="coiled-coil region" evidence="2">
    <location>
        <begin position="511"/>
        <end position="559"/>
    </location>
</feature>
<reference evidence="5 6" key="1">
    <citation type="submission" date="2014-11" db="EMBL/GenBank/DDBJ databases">
        <title>Genetic blueprint of the zoonotic pathogen Toxocara canis.</title>
        <authorList>
            <person name="Zhu X.-Q."/>
            <person name="Korhonen P.K."/>
            <person name="Cai H."/>
            <person name="Young N.D."/>
            <person name="Nejsum P."/>
            <person name="von Samson-Himmelstjerna G."/>
            <person name="Boag P.R."/>
            <person name="Tan P."/>
            <person name="Li Q."/>
            <person name="Min J."/>
            <person name="Yang Y."/>
            <person name="Wang X."/>
            <person name="Fang X."/>
            <person name="Hall R.S."/>
            <person name="Hofmann A."/>
            <person name="Sternberg P.W."/>
            <person name="Jex A.R."/>
            <person name="Gasser R.B."/>
        </authorList>
    </citation>
    <scope>NUCLEOTIDE SEQUENCE [LARGE SCALE GENOMIC DNA]</scope>
    <source>
        <strain evidence="5">PN_DK_2014</strain>
    </source>
</reference>
<dbReference type="PANTHER" id="PTHR10881:SF46">
    <property type="entry name" value="GOLGIN SUBFAMILY A MEMBER 2"/>
    <property type="match status" value="1"/>
</dbReference>
<evidence type="ECO:0000259" key="4">
    <source>
        <dbReference type="Pfam" id="PF15070"/>
    </source>
</evidence>
<dbReference type="EMBL" id="JPKZ01001748">
    <property type="protein sequence ID" value="KHN80326.1"/>
    <property type="molecule type" value="Genomic_DNA"/>
</dbReference>
<feature type="compositionally biased region" description="Polar residues" evidence="3">
    <location>
        <begin position="41"/>
        <end position="52"/>
    </location>
</feature>
<dbReference type="OMA" id="AGRHFQG"/>
<evidence type="ECO:0000313" key="5">
    <source>
        <dbReference type="EMBL" id="KHN80326.1"/>
    </source>
</evidence>
<proteinExistence type="predicted"/>
<feature type="compositionally biased region" description="Low complexity" evidence="3">
    <location>
        <begin position="74"/>
        <end position="86"/>
    </location>
</feature>
<feature type="compositionally biased region" description="Basic and acidic residues" evidence="3">
    <location>
        <begin position="18"/>
        <end position="31"/>
    </location>
</feature>
<feature type="coiled-coil region" evidence="2">
    <location>
        <begin position="339"/>
        <end position="426"/>
    </location>
</feature>
<evidence type="ECO:0000256" key="3">
    <source>
        <dbReference type="SAM" id="MobiDB-lite"/>
    </source>
</evidence>
<organism evidence="5 6">
    <name type="scientific">Toxocara canis</name>
    <name type="common">Canine roundworm</name>
    <dbReference type="NCBI Taxonomy" id="6265"/>
    <lineage>
        <taxon>Eukaryota</taxon>
        <taxon>Metazoa</taxon>
        <taxon>Ecdysozoa</taxon>
        <taxon>Nematoda</taxon>
        <taxon>Chromadorea</taxon>
        <taxon>Rhabditida</taxon>
        <taxon>Spirurina</taxon>
        <taxon>Ascaridomorpha</taxon>
        <taxon>Ascaridoidea</taxon>
        <taxon>Toxocaridae</taxon>
        <taxon>Toxocara</taxon>
    </lineage>
</organism>
<dbReference type="Proteomes" id="UP000031036">
    <property type="component" value="Unassembled WGS sequence"/>
</dbReference>
<feature type="coiled-coil region" evidence="2">
    <location>
        <begin position="222"/>
        <end position="314"/>
    </location>
</feature>
<dbReference type="STRING" id="6265.A0A0B2VA50"/>
<feature type="domain" description="Golgin subfamily A conserved" evidence="4">
    <location>
        <begin position="493"/>
        <end position="565"/>
    </location>
</feature>
<feature type="compositionally biased region" description="Basic and acidic residues" evidence="3">
    <location>
        <begin position="53"/>
        <end position="69"/>
    </location>
</feature>
<dbReference type="GO" id="GO:0007030">
    <property type="term" value="P:Golgi organization"/>
    <property type="evidence" value="ECO:0007669"/>
    <property type="project" value="TreeGrafter"/>
</dbReference>
<feature type="coiled-coil region" evidence="2">
    <location>
        <begin position="662"/>
        <end position="723"/>
    </location>
</feature>
<dbReference type="PANTHER" id="PTHR10881">
    <property type="entry name" value="GOLGIN SUBFAMILY A MEMBER-RELATED"/>
    <property type="match status" value="1"/>
</dbReference>
<evidence type="ECO:0000256" key="1">
    <source>
        <dbReference type="ARBA" id="ARBA00023054"/>
    </source>
</evidence>
<dbReference type="AlphaFoldDB" id="A0A0B2VA50"/>
<feature type="compositionally biased region" description="Basic and acidic residues" evidence="3">
    <location>
        <begin position="1"/>
        <end position="11"/>
    </location>
</feature>
<dbReference type="GO" id="GO:0032580">
    <property type="term" value="C:Golgi cisterna membrane"/>
    <property type="evidence" value="ECO:0007669"/>
    <property type="project" value="TreeGrafter"/>
</dbReference>
<keyword evidence="6" id="KW-1185">Reference proteome</keyword>
<dbReference type="GO" id="GO:0000137">
    <property type="term" value="C:Golgi cis cisterna"/>
    <property type="evidence" value="ECO:0007669"/>
    <property type="project" value="TreeGrafter"/>
</dbReference>
<feature type="region of interest" description="Disordered" evidence="3">
    <location>
        <begin position="593"/>
        <end position="618"/>
    </location>
</feature>
<feature type="region of interest" description="Disordered" evidence="3">
    <location>
        <begin position="905"/>
        <end position="928"/>
    </location>
</feature>
<dbReference type="InterPro" id="IPR043976">
    <property type="entry name" value="GOLGA_cons_dom"/>
</dbReference>
<dbReference type="Pfam" id="PF15070">
    <property type="entry name" value="GOLGA2L5"/>
    <property type="match status" value="1"/>
</dbReference>
<name>A0A0B2VA50_TOXCA</name>
<dbReference type="OrthoDB" id="5978643at2759"/>